<protein>
    <submittedName>
        <fullName evidence="1">6171_t:CDS:1</fullName>
    </submittedName>
</protein>
<evidence type="ECO:0000313" key="2">
    <source>
        <dbReference type="Proteomes" id="UP000789739"/>
    </source>
</evidence>
<dbReference type="Proteomes" id="UP000789739">
    <property type="component" value="Unassembled WGS sequence"/>
</dbReference>
<accession>A0A9N9AFU4</accession>
<name>A0A9N9AFU4_9GLOM</name>
<proteinExistence type="predicted"/>
<gene>
    <name evidence="1" type="ORF">PBRASI_LOCUS3921</name>
</gene>
<reference evidence="1" key="1">
    <citation type="submission" date="2021-06" db="EMBL/GenBank/DDBJ databases">
        <authorList>
            <person name="Kallberg Y."/>
            <person name="Tangrot J."/>
            <person name="Rosling A."/>
        </authorList>
    </citation>
    <scope>NUCLEOTIDE SEQUENCE</scope>
    <source>
        <strain evidence="1">BR232B</strain>
    </source>
</reference>
<organism evidence="1 2">
    <name type="scientific">Paraglomus brasilianum</name>
    <dbReference type="NCBI Taxonomy" id="144538"/>
    <lineage>
        <taxon>Eukaryota</taxon>
        <taxon>Fungi</taxon>
        <taxon>Fungi incertae sedis</taxon>
        <taxon>Mucoromycota</taxon>
        <taxon>Glomeromycotina</taxon>
        <taxon>Glomeromycetes</taxon>
        <taxon>Paraglomerales</taxon>
        <taxon>Paraglomeraceae</taxon>
        <taxon>Paraglomus</taxon>
    </lineage>
</organism>
<dbReference type="EMBL" id="CAJVPI010000376">
    <property type="protein sequence ID" value="CAG8527067.1"/>
    <property type="molecule type" value="Genomic_DNA"/>
</dbReference>
<dbReference type="AlphaFoldDB" id="A0A9N9AFU4"/>
<keyword evidence="2" id="KW-1185">Reference proteome</keyword>
<comment type="caution">
    <text evidence="1">The sequence shown here is derived from an EMBL/GenBank/DDBJ whole genome shotgun (WGS) entry which is preliminary data.</text>
</comment>
<evidence type="ECO:0000313" key="1">
    <source>
        <dbReference type="EMBL" id="CAG8527067.1"/>
    </source>
</evidence>
<sequence>MSSTILATKESKKEFLLSVDNCSIKREWKIERPGVWIVYLHFAHTQNTNHMTLHCRSVGVYLRIEGISQMYLYFLLNRDDALPAYFPSVGGKITDKQTNIQPREP</sequence>